<keyword evidence="3" id="KW-0862">Zinc</keyword>
<evidence type="ECO:0000256" key="4">
    <source>
        <dbReference type="PROSITE-ProRule" id="PRU00175"/>
    </source>
</evidence>
<dbReference type="SMART" id="SM00184">
    <property type="entry name" value="RING"/>
    <property type="match status" value="1"/>
</dbReference>
<dbReference type="PROSITE" id="PS50089">
    <property type="entry name" value="ZF_RING_2"/>
    <property type="match status" value="1"/>
</dbReference>
<proteinExistence type="predicted"/>
<evidence type="ECO:0000313" key="8">
    <source>
        <dbReference type="Proteomes" id="UP000052943"/>
    </source>
</evidence>
<protein>
    <recommendedName>
        <fullName evidence="6">RING-type domain-containing protein</fullName>
    </recommendedName>
</protein>
<evidence type="ECO:0000256" key="1">
    <source>
        <dbReference type="ARBA" id="ARBA00022723"/>
    </source>
</evidence>
<evidence type="ECO:0000256" key="3">
    <source>
        <dbReference type="ARBA" id="ARBA00022833"/>
    </source>
</evidence>
<dbReference type="Gene3D" id="2.30.30.140">
    <property type="match status" value="2"/>
</dbReference>
<dbReference type="SUPFAM" id="SSF57850">
    <property type="entry name" value="RING/U-box"/>
    <property type="match status" value="1"/>
</dbReference>
<accession>A0A0W8C508</accession>
<dbReference type="GO" id="GO:0008270">
    <property type="term" value="F:zinc ion binding"/>
    <property type="evidence" value="ECO:0007669"/>
    <property type="project" value="UniProtKB-KW"/>
</dbReference>
<dbReference type="Proteomes" id="UP000052943">
    <property type="component" value="Unassembled WGS sequence"/>
</dbReference>
<dbReference type="AlphaFoldDB" id="A0A0W8C508"/>
<reference evidence="7 8" key="1">
    <citation type="submission" date="2015-11" db="EMBL/GenBank/DDBJ databases">
        <title>Genomes and virulence difference between two physiological races of Phytophthora nicotianae.</title>
        <authorList>
            <person name="Liu H."/>
            <person name="Ma X."/>
            <person name="Yu H."/>
            <person name="Fang D."/>
            <person name="Li Y."/>
            <person name="Wang X."/>
            <person name="Wang W."/>
            <person name="Dong Y."/>
            <person name="Xiao B."/>
        </authorList>
    </citation>
    <scope>NUCLEOTIDE SEQUENCE [LARGE SCALE GENOMIC DNA]</scope>
    <source>
        <strain evidence="8">race 0</strain>
    </source>
</reference>
<keyword evidence="2 4" id="KW-0863">Zinc-finger</keyword>
<dbReference type="CDD" id="cd20104">
    <property type="entry name" value="MBT_PHF20L1-like"/>
    <property type="match status" value="1"/>
</dbReference>
<evidence type="ECO:0000259" key="6">
    <source>
        <dbReference type="PROSITE" id="PS50089"/>
    </source>
</evidence>
<dbReference type="Pfam" id="PF13639">
    <property type="entry name" value="zf-RING_2"/>
    <property type="match status" value="1"/>
</dbReference>
<name>A0A0W8C508_PHYNI</name>
<evidence type="ECO:0000256" key="5">
    <source>
        <dbReference type="SAM" id="MobiDB-lite"/>
    </source>
</evidence>
<dbReference type="SUPFAM" id="SSF63748">
    <property type="entry name" value="Tudor/PWWP/MBT"/>
    <property type="match status" value="2"/>
</dbReference>
<dbReference type="InterPro" id="IPR001841">
    <property type="entry name" value="Znf_RING"/>
</dbReference>
<feature type="compositionally biased region" description="Basic and acidic residues" evidence="5">
    <location>
        <begin position="496"/>
        <end position="536"/>
    </location>
</feature>
<evidence type="ECO:0000256" key="2">
    <source>
        <dbReference type="ARBA" id="ARBA00022771"/>
    </source>
</evidence>
<organism evidence="7 8">
    <name type="scientific">Phytophthora nicotianae</name>
    <name type="common">Potato buckeye rot agent</name>
    <name type="synonym">Phytophthora parasitica</name>
    <dbReference type="NCBI Taxonomy" id="4792"/>
    <lineage>
        <taxon>Eukaryota</taxon>
        <taxon>Sar</taxon>
        <taxon>Stramenopiles</taxon>
        <taxon>Oomycota</taxon>
        <taxon>Peronosporomycetes</taxon>
        <taxon>Peronosporales</taxon>
        <taxon>Peronosporaceae</taxon>
        <taxon>Phytophthora</taxon>
    </lineage>
</organism>
<dbReference type="CDD" id="cd05162">
    <property type="entry name" value="PWWP"/>
    <property type="match status" value="1"/>
</dbReference>
<comment type="caution">
    <text evidence="7">The sequence shown here is derived from an EMBL/GenBank/DDBJ whole genome shotgun (WGS) entry which is preliminary data.</text>
</comment>
<dbReference type="EMBL" id="LNFO01004919">
    <property type="protein sequence ID" value="KUF79177.1"/>
    <property type="molecule type" value="Genomic_DNA"/>
</dbReference>
<dbReference type="Gene3D" id="3.30.40.10">
    <property type="entry name" value="Zinc/RING finger domain, C3HC4 (zinc finger)"/>
    <property type="match status" value="1"/>
</dbReference>
<keyword evidence="1" id="KW-0479">Metal-binding</keyword>
<gene>
    <name evidence="7" type="ORF">AM587_10009035</name>
</gene>
<feature type="domain" description="RING-type" evidence="6">
    <location>
        <begin position="41"/>
        <end position="82"/>
    </location>
</feature>
<feature type="region of interest" description="Disordered" evidence="5">
    <location>
        <begin position="483"/>
        <end position="636"/>
    </location>
</feature>
<feature type="compositionally biased region" description="Basic and acidic residues" evidence="5">
    <location>
        <begin position="575"/>
        <end position="593"/>
    </location>
</feature>
<evidence type="ECO:0000313" key="7">
    <source>
        <dbReference type="EMBL" id="KUF79177.1"/>
    </source>
</evidence>
<dbReference type="STRING" id="4790.A0A0W8C508"/>
<sequence length="636" mass="72031">MIPASVPAAQPLPQTAADIPQRSYVPLKDPKTGMDSTNAQCARCHKGLFEKDIVKQPQCGHLFHGHCIDNHLRTEIYCPVCRMQVLFPPMAATVVHDGRAAGSVYPSGQLPPRAVPVATAFVPADGTDSRNYAPCRECGQTFYRDPAKVRPETNGWYRCPRCAQTDIVDFIRGSCVVHAVIVVRRRGRKKYAAQLLRSKYKHFFDIHRVHGSVHETSVYDNEYITQHSFLQAKSSISHIIILTFQMAPARRKRVKLIARNAPALKPRVILKEGDWIDVLDGDGVWNVARVLRVPSPDEVEVTYDGWGEEYDEIVQIDSNRVAPYHTFTWAVKCWVKYLNWPLWPSLITIRTPGTKEGIRNLAAERRVFVDFFDGPNFAKRDRCWQPRRLVRTFEDNFDKKRTGSTGVDFEQALKLVLQSVASTKMPKFALGALPLEYKSSPTESVEAARRKMGDEEWYQRFAHNQMDHKQNHVYETLGYEEIDASSDDSASSTSKKTGDDVEKEESMEISNTKDEEDHELRDDTVSPRLTDSRGNIEENVEIPNAMDEEDDGLSDDPAPPAMKESPGDIEEEEKLELPDAKDSRVVIVSDEKVYPVFQDSSTKDDDKDEESQPCQRVRGVQPDSEGNVFEVMLSKS</sequence>
<dbReference type="PANTHER" id="PTHR45969">
    <property type="entry name" value="RING ZINC FINGER PROTEIN-RELATED"/>
    <property type="match status" value="1"/>
</dbReference>
<dbReference type="InterPro" id="IPR013083">
    <property type="entry name" value="Znf_RING/FYVE/PHD"/>
</dbReference>
<dbReference type="OrthoDB" id="8062037at2759"/>